<keyword evidence="4 6" id="KW-0732">Signal</keyword>
<dbReference type="SUPFAM" id="SSF53850">
    <property type="entry name" value="Periplasmic binding protein-like II"/>
    <property type="match status" value="1"/>
</dbReference>
<evidence type="ECO:0000256" key="1">
    <source>
        <dbReference type="ARBA" id="ARBA00004193"/>
    </source>
</evidence>
<dbReference type="Gene3D" id="3.40.190.10">
    <property type="entry name" value="Periplasmic binding protein-like II"/>
    <property type="match status" value="1"/>
</dbReference>
<dbReference type="CDD" id="cd08504">
    <property type="entry name" value="PBP2_OppA"/>
    <property type="match status" value="1"/>
</dbReference>
<keyword evidence="5" id="KW-0571">Peptide transport</keyword>
<protein>
    <submittedName>
        <fullName evidence="8">ABC transporter substrate-binding protein</fullName>
    </submittedName>
</protein>
<name>A0A433RRQ4_9BACL</name>
<evidence type="ECO:0000256" key="4">
    <source>
        <dbReference type="ARBA" id="ARBA00022729"/>
    </source>
</evidence>
<dbReference type="EMBL" id="JTFC01000033">
    <property type="protein sequence ID" value="RUS53780.1"/>
    <property type="molecule type" value="Genomic_DNA"/>
</dbReference>
<dbReference type="PANTHER" id="PTHR30290:SF79">
    <property type="entry name" value="DIPEPTIDE-BINDING PROTEIN DPPE"/>
    <property type="match status" value="1"/>
</dbReference>
<comment type="similarity">
    <text evidence="2">Belongs to the bacterial solute-binding protein 5 family.</text>
</comment>
<dbReference type="Gene3D" id="3.10.105.10">
    <property type="entry name" value="Dipeptide-binding Protein, Domain 3"/>
    <property type="match status" value="1"/>
</dbReference>
<dbReference type="AlphaFoldDB" id="A0A433RRQ4"/>
<dbReference type="GO" id="GO:0015833">
    <property type="term" value="P:peptide transport"/>
    <property type="evidence" value="ECO:0007669"/>
    <property type="project" value="UniProtKB-KW"/>
</dbReference>
<evidence type="ECO:0000256" key="6">
    <source>
        <dbReference type="SAM" id="SignalP"/>
    </source>
</evidence>
<evidence type="ECO:0000259" key="7">
    <source>
        <dbReference type="Pfam" id="PF00496"/>
    </source>
</evidence>
<evidence type="ECO:0000256" key="5">
    <source>
        <dbReference type="ARBA" id="ARBA00022856"/>
    </source>
</evidence>
<gene>
    <name evidence="8" type="ORF">QI30_13840</name>
</gene>
<dbReference type="GO" id="GO:0030288">
    <property type="term" value="C:outer membrane-bounded periplasmic space"/>
    <property type="evidence" value="ECO:0007669"/>
    <property type="project" value="UniProtKB-ARBA"/>
</dbReference>
<dbReference type="Proteomes" id="UP000288623">
    <property type="component" value="Unassembled WGS sequence"/>
</dbReference>
<accession>A0A433RRQ4</accession>
<keyword evidence="9" id="KW-1185">Reference proteome</keyword>
<dbReference type="GO" id="GO:0043190">
    <property type="term" value="C:ATP-binding cassette (ABC) transporter complex"/>
    <property type="evidence" value="ECO:0007669"/>
    <property type="project" value="InterPro"/>
</dbReference>
<evidence type="ECO:0000313" key="8">
    <source>
        <dbReference type="EMBL" id="RUS53780.1"/>
    </source>
</evidence>
<organism evidence="8 9">
    <name type="scientific">Candidatus Kurthia intestinigallinarum</name>
    <dbReference type="NCBI Taxonomy" id="1562256"/>
    <lineage>
        <taxon>Bacteria</taxon>
        <taxon>Bacillati</taxon>
        <taxon>Bacillota</taxon>
        <taxon>Bacilli</taxon>
        <taxon>Bacillales</taxon>
        <taxon>Caryophanaceae</taxon>
        <taxon>Kurthia</taxon>
    </lineage>
</organism>
<evidence type="ECO:0000256" key="3">
    <source>
        <dbReference type="ARBA" id="ARBA00022448"/>
    </source>
</evidence>
<dbReference type="InterPro" id="IPR000914">
    <property type="entry name" value="SBP_5_dom"/>
</dbReference>
<proteinExistence type="inferred from homology"/>
<dbReference type="PIRSF" id="PIRSF002741">
    <property type="entry name" value="MppA"/>
    <property type="match status" value="1"/>
</dbReference>
<dbReference type="InterPro" id="IPR023765">
    <property type="entry name" value="SBP_5_CS"/>
</dbReference>
<keyword evidence="5" id="KW-0653">Protein transport</keyword>
<evidence type="ECO:0000256" key="2">
    <source>
        <dbReference type="ARBA" id="ARBA00005695"/>
    </source>
</evidence>
<feature type="signal peptide" evidence="6">
    <location>
        <begin position="1"/>
        <end position="22"/>
    </location>
</feature>
<keyword evidence="3" id="KW-0813">Transport</keyword>
<dbReference type="GO" id="GO:1904680">
    <property type="term" value="F:peptide transmembrane transporter activity"/>
    <property type="evidence" value="ECO:0007669"/>
    <property type="project" value="TreeGrafter"/>
</dbReference>
<comment type="subcellular location">
    <subcellularLocation>
        <location evidence="1">Cell membrane</location>
        <topology evidence="1">Lipid-anchor</topology>
    </subcellularLocation>
</comment>
<dbReference type="PANTHER" id="PTHR30290">
    <property type="entry name" value="PERIPLASMIC BINDING COMPONENT OF ABC TRANSPORTER"/>
    <property type="match status" value="1"/>
</dbReference>
<dbReference type="PROSITE" id="PS01040">
    <property type="entry name" value="SBP_BACTERIAL_5"/>
    <property type="match status" value="1"/>
</dbReference>
<dbReference type="RefSeq" id="WP_126991206.1">
    <property type="nucleotide sequence ID" value="NZ_JTFC01000033.1"/>
</dbReference>
<dbReference type="FunFam" id="3.90.76.10:FF:000001">
    <property type="entry name" value="Oligopeptide ABC transporter substrate-binding protein"/>
    <property type="match status" value="1"/>
</dbReference>
<evidence type="ECO:0000313" key="9">
    <source>
        <dbReference type="Proteomes" id="UP000288623"/>
    </source>
</evidence>
<dbReference type="OrthoDB" id="9801912at2"/>
<dbReference type="InterPro" id="IPR039424">
    <property type="entry name" value="SBP_5"/>
</dbReference>
<dbReference type="FunFam" id="3.10.105.10:FF:000001">
    <property type="entry name" value="Oligopeptide ABC transporter, oligopeptide-binding protein"/>
    <property type="match status" value="1"/>
</dbReference>
<feature type="chain" id="PRO_5039488010" evidence="6">
    <location>
        <begin position="23"/>
        <end position="542"/>
    </location>
</feature>
<feature type="domain" description="Solute-binding protein family 5" evidence="7">
    <location>
        <begin position="80"/>
        <end position="463"/>
    </location>
</feature>
<dbReference type="Gene3D" id="3.90.76.10">
    <property type="entry name" value="Dipeptide-binding Protein, Domain 1"/>
    <property type="match status" value="1"/>
</dbReference>
<sequence>MKKNFLWVAILAALTLVLGACGFGGGDEKSEDSKSDGKTLNLSIASEPPSLHPQLATDTQSGSILNGVFEGLTRVDEKGEVENAIAEDVKVSDDKLTYTFTLRDDAKWSNGDQVTAGDFEYAWKWALEPKNASQYSYIFYAIKGAEAYNTGKGKADAVGVKAIDDKTLEVTLNNPTPYFLELTAFYSYMPINKKVAEKNDKWYADAGEDYVTNGPYTLKEWKHNDKVTLAKSDSYWDKDSVDVDTINIAMIESSATASRMFESGDLDFLGSPFQSVSLDKIDTYKKDKSLQISDIASVYLYKFNTKDDVMKNKNIRKALTLAINRQGLIDNVIKGEQKPANGIVPMSINGWDSQQTFFKDNDMKGAKEALAKGMKELGIKNASDINIKLSINTDEAHAAIAQYVQEGWHKNLGVNVTIDNSEWQVYLDKVDGGDFEVARMGWTADYNDSTSFLDLYTTADNGNNQTGWESKEYQSLMAKAQKETDVEKRLAFLQKAEAVFMADYPAAPIYDYTSLFVVKDGITGMEPDVLGNINLKDVKIAK</sequence>
<dbReference type="PROSITE" id="PS51257">
    <property type="entry name" value="PROKAR_LIPOPROTEIN"/>
    <property type="match status" value="1"/>
</dbReference>
<dbReference type="Pfam" id="PF00496">
    <property type="entry name" value="SBP_bac_5"/>
    <property type="match status" value="1"/>
</dbReference>
<comment type="caution">
    <text evidence="8">The sequence shown here is derived from an EMBL/GenBank/DDBJ whole genome shotgun (WGS) entry which is preliminary data.</text>
</comment>
<dbReference type="InterPro" id="IPR030678">
    <property type="entry name" value="Peptide/Ni-bd"/>
</dbReference>
<reference evidence="8 9" key="1">
    <citation type="submission" date="2014-11" db="EMBL/GenBank/DDBJ databases">
        <title>Genome sequence and analysis of novel Kurthia sp.</title>
        <authorList>
            <person name="Lawson J.N."/>
            <person name="Gonzalez J.E."/>
            <person name="Rinauldi L."/>
            <person name="Xuan Z."/>
            <person name="Firman A."/>
            <person name="Shaddox L."/>
            <person name="Trudeau A."/>
            <person name="Shah S."/>
            <person name="Reiman D."/>
        </authorList>
    </citation>
    <scope>NUCLEOTIDE SEQUENCE [LARGE SCALE GENOMIC DNA]</scope>
    <source>
        <strain evidence="8 9">3B1D</strain>
    </source>
</reference>